<dbReference type="EMBL" id="JBBXMP010000137">
    <property type="protein sequence ID" value="KAL0061385.1"/>
    <property type="molecule type" value="Genomic_DNA"/>
</dbReference>
<feature type="region of interest" description="Disordered" evidence="2">
    <location>
        <begin position="359"/>
        <end position="433"/>
    </location>
</feature>
<gene>
    <name evidence="3" type="ORF">AAF712_011785</name>
</gene>
<evidence type="ECO:0000256" key="2">
    <source>
        <dbReference type="SAM" id="MobiDB-lite"/>
    </source>
</evidence>
<feature type="compositionally biased region" description="Polar residues" evidence="2">
    <location>
        <begin position="159"/>
        <end position="172"/>
    </location>
</feature>
<feature type="compositionally biased region" description="Basic and acidic residues" evidence="2">
    <location>
        <begin position="9"/>
        <end position="20"/>
    </location>
</feature>
<dbReference type="Proteomes" id="UP001437256">
    <property type="component" value="Unassembled WGS sequence"/>
</dbReference>
<feature type="compositionally biased region" description="Acidic residues" evidence="2">
    <location>
        <begin position="423"/>
        <end position="433"/>
    </location>
</feature>
<proteinExistence type="predicted"/>
<reference evidence="3 4" key="1">
    <citation type="submission" date="2024-05" db="EMBL/GenBank/DDBJ databases">
        <title>A draft genome resource for the thread blight pathogen Marasmius tenuissimus strain MS-2.</title>
        <authorList>
            <person name="Yulfo-Soto G.E."/>
            <person name="Baruah I.K."/>
            <person name="Amoako-Attah I."/>
            <person name="Bukari Y."/>
            <person name="Meinhardt L.W."/>
            <person name="Bailey B.A."/>
            <person name="Cohen S.P."/>
        </authorList>
    </citation>
    <scope>NUCLEOTIDE SEQUENCE [LARGE SCALE GENOMIC DNA]</scope>
    <source>
        <strain evidence="3 4">MS-2</strain>
    </source>
</reference>
<feature type="compositionally biased region" description="Polar residues" evidence="2">
    <location>
        <begin position="74"/>
        <end position="93"/>
    </location>
</feature>
<feature type="compositionally biased region" description="Polar residues" evidence="2">
    <location>
        <begin position="363"/>
        <end position="377"/>
    </location>
</feature>
<feature type="region of interest" description="Disordered" evidence="2">
    <location>
        <begin position="74"/>
        <end position="101"/>
    </location>
</feature>
<evidence type="ECO:0000313" key="4">
    <source>
        <dbReference type="Proteomes" id="UP001437256"/>
    </source>
</evidence>
<dbReference type="Pfam" id="PF09755">
    <property type="entry name" value="DUF2046"/>
    <property type="match status" value="1"/>
</dbReference>
<feature type="compositionally biased region" description="Polar residues" evidence="2">
    <location>
        <begin position="227"/>
        <end position="245"/>
    </location>
</feature>
<dbReference type="PANTHER" id="PTHR15276:SF0">
    <property type="entry name" value="COILED-COIL DOMAIN-CONTAINING PROTEIN 6"/>
    <property type="match status" value="1"/>
</dbReference>
<feature type="region of interest" description="Disordered" evidence="2">
    <location>
        <begin position="217"/>
        <end position="245"/>
    </location>
</feature>
<evidence type="ECO:0000256" key="1">
    <source>
        <dbReference type="SAM" id="Coils"/>
    </source>
</evidence>
<organism evidence="3 4">
    <name type="scientific">Marasmius tenuissimus</name>
    <dbReference type="NCBI Taxonomy" id="585030"/>
    <lineage>
        <taxon>Eukaryota</taxon>
        <taxon>Fungi</taxon>
        <taxon>Dikarya</taxon>
        <taxon>Basidiomycota</taxon>
        <taxon>Agaricomycotina</taxon>
        <taxon>Agaricomycetes</taxon>
        <taxon>Agaricomycetidae</taxon>
        <taxon>Agaricales</taxon>
        <taxon>Marasmiineae</taxon>
        <taxon>Marasmiaceae</taxon>
        <taxon>Marasmius</taxon>
    </lineage>
</organism>
<keyword evidence="4" id="KW-1185">Reference proteome</keyword>
<dbReference type="InterPro" id="IPR019152">
    <property type="entry name" value="DUF2046"/>
</dbReference>
<dbReference type="PANTHER" id="PTHR15276">
    <property type="entry name" value="H4 D10S170 PROTEIN-RELATED"/>
    <property type="match status" value="1"/>
</dbReference>
<feature type="coiled-coil region" evidence="1">
    <location>
        <begin position="108"/>
        <end position="142"/>
    </location>
</feature>
<protein>
    <submittedName>
        <fullName evidence="3">Uncharacterized protein</fullName>
    </submittedName>
</protein>
<feature type="compositionally biased region" description="Low complexity" evidence="2">
    <location>
        <begin position="173"/>
        <end position="194"/>
    </location>
</feature>
<evidence type="ECO:0000313" key="3">
    <source>
        <dbReference type="EMBL" id="KAL0061385.1"/>
    </source>
</evidence>
<feature type="region of interest" description="Disordered" evidence="2">
    <location>
        <begin position="156"/>
        <end position="204"/>
    </location>
</feature>
<feature type="compositionally biased region" description="Polar residues" evidence="2">
    <location>
        <begin position="412"/>
        <end position="422"/>
    </location>
</feature>
<keyword evidence="1" id="KW-0175">Coiled coil</keyword>
<accession>A0ABR2ZJH0</accession>
<name>A0ABR2ZJH0_9AGAR</name>
<comment type="caution">
    <text evidence="3">The sequence shown here is derived from an EMBL/GenBank/DDBJ whole genome shotgun (WGS) entry which is preliminary data.</text>
</comment>
<feature type="region of interest" description="Disordered" evidence="2">
    <location>
        <begin position="1"/>
        <end position="23"/>
    </location>
</feature>
<sequence>MSTSTSPPRRRESSASKEQEDLINAYEAEEERIINVLSRKLEQLRQDKIELENTLEAESECHVNRLARELSKLKAQQSNGNSGEQLGESSSAPSYARSPVDPTTEAMLEALRRENETLRARLAEQERDYVRLSRLNEVYREELIEHRSRLGRSVDNLVGLSSSDPYTQPTHQRSSYSSRTSSPSSSYRYSPTSTHVPRATPLPVPVPSGVPVPIPRPPSQIHRPINHISSESNTPLSYSPTSVASESPYTLGFSSPGALSTNPASLLSNGTNLTTPPSSAPVHNIINSPVLNGGGHGVHGYGGFGAPTRGLSYPSVPPPSLSSSFGSPSFSYYMGRDWDREASGRDVSLSPVEPLSLSRRSSIANTNPGGQRRGSITTDRRVAETGSLNSRRASVDRGARVAETGTLVRSRAGSQSVLPTTNETEDYDNAVLP</sequence>